<evidence type="ECO:0000313" key="3">
    <source>
        <dbReference type="Proteomes" id="UP000192907"/>
    </source>
</evidence>
<name>A0A1Y6CK47_9BACT</name>
<protein>
    <submittedName>
        <fullName evidence="2">Uncharacterized protein</fullName>
    </submittedName>
</protein>
<evidence type="ECO:0000313" key="2">
    <source>
        <dbReference type="EMBL" id="SMF58128.1"/>
    </source>
</evidence>
<feature type="chain" id="PRO_5012780162" evidence="1">
    <location>
        <begin position="22"/>
        <end position="290"/>
    </location>
</feature>
<keyword evidence="3" id="KW-1185">Reference proteome</keyword>
<evidence type="ECO:0000256" key="1">
    <source>
        <dbReference type="SAM" id="SignalP"/>
    </source>
</evidence>
<organism evidence="2 3">
    <name type="scientific">Pseudobacteriovorax antillogorgiicola</name>
    <dbReference type="NCBI Taxonomy" id="1513793"/>
    <lineage>
        <taxon>Bacteria</taxon>
        <taxon>Pseudomonadati</taxon>
        <taxon>Bdellovibrionota</taxon>
        <taxon>Oligoflexia</taxon>
        <taxon>Oligoflexales</taxon>
        <taxon>Pseudobacteriovoracaceae</taxon>
        <taxon>Pseudobacteriovorax</taxon>
    </lineage>
</organism>
<dbReference type="EMBL" id="FWZT01000019">
    <property type="protein sequence ID" value="SMF58128.1"/>
    <property type="molecule type" value="Genomic_DNA"/>
</dbReference>
<keyword evidence="1" id="KW-0732">Signal</keyword>
<dbReference type="RefSeq" id="WP_132322617.1">
    <property type="nucleotide sequence ID" value="NZ_FWZT01000019.1"/>
</dbReference>
<dbReference type="OrthoDB" id="10013962at2"/>
<reference evidence="3" key="1">
    <citation type="submission" date="2017-04" db="EMBL/GenBank/DDBJ databases">
        <authorList>
            <person name="Varghese N."/>
            <person name="Submissions S."/>
        </authorList>
    </citation>
    <scope>NUCLEOTIDE SEQUENCE [LARGE SCALE GENOMIC DNA]</scope>
    <source>
        <strain evidence="3">RKEM611</strain>
    </source>
</reference>
<accession>A0A1Y6CK47</accession>
<feature type="signal peptide" evidence="1">
    <location>
        <begin position="1"/>
        <end position="21"/>
    </location>
</feature>
<dbReference type="Proteomes" id="UP000192907">
    <property type="component" value="Unassembled WGS sequence"/>
</dbReference>
<dbReference type="AlphaFoldDB" id="A0A1Y6CK47"/>
<sequence length="290" mass="32272">MNIFNKSLAIATALSSTFSLGADYYSPTSQDKEPLARFILEDFAASKDTGTLQYSLPTALTGNKQSFVLELDEVLPNGQIALSTKNSTPNTPAASATCMGSLDKPSCVVKHRNLNIDPRKVKDEVDRLYFDPQTRSQAMLVAQDFRQAIGNEPIGFIGAKDPKFNTKPKRSFRAFFERNGNFYPTLVTVTKCTDTKDCSKQNQPSYFCWNGNNSQDKRYNDCAPGDSNYGRLSKLTWNRNRVTAYWNLGGSSGWLDFTFKNDFQEFSGFYGDGPAGPGVETKRIGVWNSL</sequence>
<proteinExistence type="predicted"/>
<gene>
    <name evidence="2" type="ORF">SAMN06296036_11962</name>
</gene>